<accession>A0ABV1HJC3</accession>
<comment type="caution">
    <text evidence="4">The sequence shown here is derived from an EMBL/GenBank/DDBJ whole genome shotgun (WGS) entry which is preliminary data.</text>
</comment>
<protein>
    <submittedName>
        <fullName evidence="4">Cell wall-binding protein</fullName>
    </submittedName>
</protein>
<gene>
    <name evidence="4" type="ORF">WMO41_04365</name>
</gene>
<organism evidence="4 5">
    <name type="scientific">Ventrimonas faecis</name>
    <dbReference type="NCBI Taxonomy" id="3133170"/>
    <lineage>
        <taxon>Bacteria</taxon>
        <taxon>Bacillati</taxon>
        <taxon>Bacillota</taxon>
        <taxon>Clostridia</taxon>
        <taxon>Lachnospirales</taxon>
        <taxon>Lachnospiraceae</taxon>
        <taxon>Ventrimonas</taxon>
    </lineage>
</organism>
<keyword evidence="1" id="KW-0677">Repeat</keyword>
<evidence type="ECO:0000313" key="4">
    <source>
        <dbReference type="EMBL" id="MEQ2562405.1"/>
    </source>
</evidence>
<evidence type="ECO:0000256" key="2">
    <source>
        <dbReference type="PROSITE-ProRule" id="PRU00591"/>
    </source>
</evidence>
<dbReference type="Gene3D" id="2.10.270.10">
    <property type="entry name" value="Cholin Binding"/>
    <property type="match status" value="1"/>
</dbReference>
<dbReference type="EMBL" id="JBBMFJ010000006">
    <property type="protein sequence ID" value="MEQ2562405.1"/>
    <property type="molecule type" value="Genomic_DNA"/>
</dbReference>
<evidence type="ECO:0000313" key="5">
    <source>
        <dbReference type="Proteomes" id="UP001437460"/>
    </source>
</evidence>
<dbReference type="Pfam" id="PF19127">
    <property type="entry name" value="Choline_bind_3"/>
    <property type="match status" value="1"/>
</dbReference>
<dbReference type="Proteomes" id="UP001437460">
    <property type="component" value="Unassembled WGS sequence"/>
</dbReference>
<reference evidence="4 5" key="1">
    <citation type="submission" date="2024-03" db="EMBL/GenBank/DDBJ databases">
        <title>Human intestinal bacterial collection.</title>
        <authorList>
            <person name="Pauvert C."/>
            <person name="Hitch T.C.A."/>
            <person name="Clavel T."/>
        </authorList>
    </citation>
    <scope>NUCLEOTIDE SEQUENCE [LARGE SCALE GENOMIC DNA]</scope>
    <source>
        <strain evidence="4 5">CLA-AP-H27</strain>
    </source>
</reference>
<feature type="signal peptide" evidence="3">
    <location>
        <begin position="1"/>
        <end position="27"/>
    </location>
</feature>
<feature type="chain" id="PRO_5047182678" evidence="3">
    <location>
        <begin position="28"/>
        <end position="328"/>
    </location>
</feature>
<dbReference type="RefSeq" id="WP_349228720.1">
    <property type="nucleotide sequence ID" value="NZ_JBBMFJ010000006.1"/>
</dbReference>
<evidence type="ECO:0000256" key="1">
    <source>
        <dbReference type="ARBA" id="ARBA00022737"/>
    </source>
</evidence>
<evidence type="ECO:0000256" key="3">
    <source>
        <dbReference type="SAM" id="SignalP"/>
    </source>
</evidence>
<keyword evidence="5" id="KW-1185">Reference proteome</keyword>
<keyword evidence="3" id="KW-0732">Signal</keyword>
<sequence length="328" mass="36510">MMSKKKIIGMFTIAALMAGLMAMPVMAASKKKIKSVNIKVEATITPDTRMGSEDVDVEVKDSSKYYYDTYEVNNTGRGWSADDVPELAIYLRAEDGYYFTLTKLSDVKIDGATLVKASKQDSSETLKLVVKLPSLSEYVADFNEEETVELTNNGFAVWSPIAGAGSYEVMVYRDGNAVGVTARTTTEPNYNIKNEVTRAASYQVKVRPVNGENTSNKGKWVESNVVSYSADQVKAIRAGEAGGLPVSGEWKSDTTGWWYQHSDGTYTKNAWEEIDGKWYIFDENGYMRTGWVDWNGEAYYCDNSGAMLKNTTTPDGYILDYDGRIKRN</sequence>
<dbReference type="InterPro" id="IPR018337">
    <property type="entry name" value="Cell_wall/Cho-bd_repeat"/>
</dbReference>
<name>A0ABV1HJC3_9FIRM</name>
<proteinExistence type="predicted"/>
<feature type="repeat" description="Cell wall-binding" evidence="2">
    <location>
        <begin position="268"/>
        <end position="287"/>
    </location>
</feature>
<dbReference type="SUPFAM" id="SSF69360">
    <property type="entry name" value="Cell wall binding repeat"/>
    <property type="match status" value="1"/>
</dbReference>
<dbReference type="PROSITE" id="PS51170">
    <property type="entry name" value="CW"/>
    <property type="match status" value="1"/>
</dbReference>